<evidence type="ECO:0000256" key="1">
    <source>
        <dbReference type="SAM" id="Phobius"/>
    </source>
</evidence>
<dbReference type="RefSeq" id="WP_117394326.1">
    <property type="nucleotide sequence ID" value="NZ_QWDC01000011.1"/>
</dbReference>
<keyword evidence="1" id="KW-0472">Membrane</keyword>
<dbReference type="InterPro" id="IPR036927">
    <property type="entry name" value="Cyt_c_oxase-like_su1_sf"/>
</dbReference>
<feature type="transmembrane region" description="Helical" evidence="1">
    <location>
        <begin position="82"/>
        <end position="103"/>
    </location>
</feature>
<evidence type="ECO:0000313" key="2">
    <source>
        <dbReference type="EMBL" id="RFZ89883.1"/>
    </source>
</evidence>
<reference evidence="2 3" key="1">
    <citation type="submission" date="2018-08" db="EMBL/GenBank/DDBJ databases">
        <title>Mucilaginibacter sp. MYSH2.</title>
        <authorList>
            <person name="Seo T."/>
        </authorList>
    </citation>
    <scope>NUCLEOTIDE SEQUENCE [LARGE SCALE GENOMIC DNA]</scope>
    <source>
        <strain evidence="2 3">MYSH2</strain>
    </source>
</reference>
<keyword evidence="3" id="KW-1185">Reference proteome</keyword>
<dbReference type="EMBL" id="QWDC01000011">
    <property type="protein sequence ID" value="RFZ89883.1"/>
    <property type="molecule type" value="Genomic_DNA"/>
</dbReference>
<feature type="transmembrane region" description="Helical" evidence="1">
    <location>
        <begin position="15"/>
        <end position="33"/>
    </location>
</feature>
<dbReference type="OrthoDB" id="1376924at2"/>
<feature type="transmembrane region" description="Helical" evidence="1">
    <location>
        <begin position="129"/>
        <end position="153"/>
    </location>
</feature>
<comment type="caution">
    <text evidence="2">The sequence shown here is derived from an EMBL/GenBank/DDBJ whole genome shotgun (WGS) entry which is preliminary data.</text>
</comment>
<sequence>MTIKFPFLNIKQKPFELFGLCAVVLFILSLVPFKQSSDINFHDTYFVFSIRSLFISCTVLFLFIWMLYLLTNKMSLSSKLSWIHTLATISTIAFLLMLPSGIISLNDSPKRYYAFAEAEQASFLNITTFYSAMAIILIVAQLLFLINIGAGLIKWALRRA</sequence>
<gene>
    <name evidence="2" type="ORF">D0C36_24235</name>
</gene>
<proteinExistence type="predicted"/>
<keyword evidence="1" id="KW-0812">Transmembrane</keyword>
<feature type="transmembrane region" description="Helical" evidence="1">
    <location>
        <begin position="45"/>
        <end position="70"/>
    </location>
</feature>
<dbReference type="Proteomes" id="UP000264217">
    <property type="component" value="Unassembled WGS sequence"/>
</dbReference>
<evidence type="ECO:0000313" key="3">
    <source>
        <dbReference type="Proteomes" id="UP000264217"/>
    </source>
</evidence>
<accession>A0A372NNR8</accession>
<dbReference type="AlphaFoldDB" id="A0A372NNR8"/>
<dbReference type="SUPFAM" id="SSF81442">
    <property type="entry name" value="Cytochrome c oxidase subunit I-like"/>
    <property type="match status" value="1"/>
</dbReference>
<dbReference type="Gene3D" id="1.20.210.10">
    <property type="entry name" value="Cytochrome c oxidase-like, subunit I domain"/>
    <property type="match status" value="1"/>
</dbReference>
<keyword evidence="1" id="KW-1133">Transmembrane helix</keyword>
<protein>
    <submittedName>
        <fullName evidence="2">Uncharacterized protein</fullName>
    </submittedName>
</protein>
<organism evidence="2 3">
    <name type="scientific">Mucilaginibacter conchicola</name>
    <dbReference type="NCBI Taxonomy" id="2303333"/>
    <lineage>
        <taxon>Bacteria</taxon>
        <taxon>Pseudomonadati</taxon>
        <taxon>Bacteroidota</taxon>
        <taxon>Sphingobacteriia</taxon>
        <taxon>Sphingobacteriales</taxon>
        <taxon>Sphingobacteriaceae</taxon>
        <taxon>Mucilaginibacter</taxon>
    </lineage>
</organism>
<name>A0A372NNR8_9SPHI</name>